<dbReference type="RefSeq" id="WP_117300788.1">
    <property type="nucleotide sequence ID" value="NZ_QVQT02000004.1"/>
</dbReference>
<gene>
    <name evidence="2" type="ORF">D0Y96_13690</name>
</gene>
<dbReference type="Pfam" id="PF00106">
    <property type="entry name" value="adh_short"/>
    <property type="match status" value="1"/>
</dbReference>
<proteinExistence type="predicted"/>
<keyword evidence="3" id="KW-1185">Reference proteome</keyword>
<dbReference type="Gene3D" id="3.40.50.720">
    <property type="entry name" value="NAD(P)-binding Rossmann-like Domain"/>
    <property type="match status" value="1"/>
</dbReference>
<name>A0A372INW2_9BACT</name>
<keyword evidence="1" id="KW-0560">Oxidoreductase</keyword>
<dbReference type="NCBIfam" id="NF004846">
    <property type="entry name" value="PRK06197.1"/>
    <property type="match status" value="1"/>
</dbReference>
<dbReference type="GO" id="GO:0016491">
    <property type="term" value="F:oxidoreductase activity"/>
    <property type="evidence" value="ECO:0007669"/>
    <property type="project" value="UniProtKB-KW"/>
</dbReference>
<comment type="caution">
    <text evidence="2">The sequence shown here is derived from an EMBL/GenBank/DDBJ whole genome shotgun (WGS) entry which is preliminary data.</text>
</comment>
<dbReference type="PANTHER" id="PTHR43157">
    <property type="entry name" value="PHOSPHATIDYLINOSITOL-GLYCAN BIOSYNTHESIS CLASS F PROTEIN-RELATED"/>
    <property type="match status" value="1"/>
</dbReference>
<evidence type="ECO:0000256" key="1">
    <source>
        <dbReference type="ARBA" id="ARBA00023002"/>
    </source>
</evidence>
<organism evidence="2 3">
    <name type="scientific">Paracidobacterium acidisoli</name>
    <dbReference type="NCBI Taxonomy" id="2303751"/>
    <lineage>
        <taxon>Bacteria</taxon>
        <taxon>Pseudomonadati</taxon>
        <taxon>Acidobacteriota</taxon>
        <taxon>Terriglobia</taxon>
        <taxon>Terriglobales</taxon>
        <taxon>Acidobacteriaceae</taxon>
        <taxon>Paracidobacterium</taxon>
    </lineage>
</organism>
<accession>A0A372INW2</accession>
<dbReference type="PANTHER" id="PTHR43157:SF31">
    <property type="entry name" value="PHOSPHATIDYLINOSITOL-GLYCAN BIOSYNTHESIS CLASS F PROTEIN"/>
    <property type="match status" value="1"/>
</dbReference>
<dbReference type="InterPro" id="IPR002347">
    <property type="entry name" value="SDR_fam"/>
</dbReference>
<dbReference type="OrthoDB" id="9809821at2"/>
<dbReference type="CDD" id="cd05327">
    <property type="entry name" value="retinol-DH_like_SDR_c_like"/>
    <property type="match status" value="1"/>
</dbReference>
<evidence type="ECO:0000313" key="3">
    <source>
        <dbReference type="Proteomes" id="UP000264702"/>
    </source>
</evidence>
<sequence length="309" mass="33092">MASHWTAANIPPQTAKLALITGANSGIGFHAAKQLAAKGCTVILACRDLQKAEAARDRILVELPEASLEIISLDLASLASVRSAASTFLAGGRTLDLLINNAGVMALPKRQLTPDGFEMQFGTNHLGHFALTGLLLPAILSAPAARIITVSSIAHKSGVIRFDDLQWNHGYKPWPAYRQSKLANLLFGFELQRRLDHAHTSARSIVVHPGVSATNLFAAGPGKGSGLLAKIVPPFIELMAQSDAQGALPTLFAAVSPDAQGGLYYGPDGWREMRGWPVEVKAEPQAYDEDAAARLWQISEELTGVRFKF</sequence>
<protein>
    <submittedName>
        <fullName evidence="2">SDR family NAD(P)-dependent oxidoreductase</fullName>
    </submittedName>
</protein>
<dbReference type="NCBIfam" id="NF004513">
    <property type="entry name" value="PRK05854.1"/>
    <property type="match status" value="1"/>
</dbReference>
<dbReference type="AlphaFoldDB" id="A0A372INW2"/>
<dbReference type="Proteomes" id="UP000264702">
    <property type="component" value="Unassembled WGS sequence"/>
</dbReference>
<reference evidence="2 3" key="1">
    <citation type="submission" date="2018-08" db="EMBL/GenBank/DDBJ databases">
        <title>Acidipila sp. 4G-K13, an acidobacterium isolated from forest soil.</title>
        <authorList>
            <person name="Gao Z.-H."/>
            <person name="Qiu L.-H."/>
        </authorList>
    </citation>
    <scope>NUCLEOTIDE SEQUENCE [LARGE SCALE GENOMIC DNA]</scope>
    <source>
        <strain evidence="2 3">4G-K13</strain>
    </source>
</reference>
<dbReference type="InterPro" id="IPR036291">
    <property type="entry name" value="NAD(P)-bd_dom_sf"/>
</dbReference>
<dbReference type="SUPFAM" id="SSF51735">
    <property type="entry name" value="NAD(P)-binding Rossmann-fold domains"/>
    <property type="match status" value="1"/>
</dbReference>
<dbReference type="PRINTS" id="PR00081">
    <property type="entry name" value="GDHRDH"/>
</dbReference>
<dbReference type="EMBL" id="QVQT01000004">
    <property type="protein sequence ID" value="RFU16431.1"/>
    <property type="molecule type" value="Genomic_DNA"/>
</dbReference>
<evidence type="ECO:0000313" key="2">
    <source>
        <dbReference type="EMBL" id="RFU16431.1"/>
    </source>
</evidence>